<organism evidence="3 4">
    <name type="scientific">Litoribacter ruber</name>
    <dbReference type="NCBI Taxonomy" id="702568"/>
    <lineage>
        <taxon>Bacteria</taxon>
        <taxon>Pseudomonadati</taxon>
        <taxon>Bacteroidota</taxon>
        <taxon>Cytophagia</taxon>
        <taxon>Cytophagales</taxon>
        <taxon>Cyclobacteriaceae</taxon>
        <taxon>Litoribacter</taxon>
    </lineage>
</organism>
<protein>
    <submittedName>
        <fullName evidence="3">Tetratricopeptide repeat protein</fullName>
    </submittedName>
</protein>
<evidence type="ECO:0000256" key="2">
    <source>
        <dbReference type="SAM" id="SignalP"/>
    </source>
</evidence>
<proteinExistence type="predicted"/>
<dbReference type="PROSITE" id="PS50005">
    <property type="entry name" value="TPR"/>
    <property type="match status" value="1"/>
</dbReference>
<feature type="signal peptide" evidence="2">
    <location>
        <begin position="1"/>
        <end position="21"/>
    </location>
</feature>
<dbReference type="Proteomes" id="UP001319104">
    <property type="component" value="Unassembled WGS sequence"/>
</dbReference>
<dbReference type="Pfam" id="PF14559">
    <property type="entry name" value="TPR_19"/>
    <property type="match status" value="1"/>
</dbReference>
<reference evidence="3 4" key="1">
    <citation type="submission" date="2021-05" db="EMBL/GenBank/DDBJ databases">
        <authorList>
            <person name="Zhang Z.D."/>
            <person name="Osman G."/>
        </authorList>
    </citation>
    <scope>NUCLEOTIDE SEQUENCE [LARGE SCALE GENOMIC DNA]</scope>
    <source>
        <strain evidence="3 4">KCTC 32217</strain>
    </source>
</reference>
<keyword evidence="2" id="KW-0732">Signal</keyword>
<dbReference type="SUPFAM" id="SSF48452">
    <property type="entry name" value="TPR-like"/>
    <property type="match status" value="1"/>
</dbReference>
<comment type="caution">
    <text evidence="3">The sequence shown here is derived from an EMBL/GenBank/DDBJ whole genome shotgun (WGS) entry which is preliminary data.</text>
</comment>
<name>A0AAP2G3K1_9BACT</name>
<keyword evidence="4" id="KW-1185">Reference proteome</keyword>
<feature type="repeat" description="TPR" evidence="1">
    <location>
        <begin position="275"/>
        <end position="308"/>
    </location>
</feature>
<evidence type="ECO:0000313" key="3">
    <source>
        <dbReference type="EMBL" id="MBS9523535.1"/>
    </source>
</evidence>
<keyword evidence="1" id="KW-0802">TPR repeat</keyword>
<dbReference type="InterPro" id="IPR011990">
    <property type="entry name" value="TPR-like_helical_dom_sf"/>
</dbReference>
<dbReference type="InterPro" id="IPR019734">
    <property type="entry name" value="TPR_rpt"/>
</dbReference>
<sequence length="433" mass="48852">MKAKSALLGVLSFMVVGMVQAQGTWNWPEDPEKESKAREYNAAYNDYLKSGEFVAATKPLNWLLTNAPDLNEALYINGVKVYDGAQKAVDDADQKKVYQDSVMVIYDKRNELYDNEDRWIENKAYYGYQYFKDDKDRVGGAVEDFDRAIEIHGSISHTLTPAYFDLVRRHYLMNKSLSTDDLLDKLAKVTEIIDNAEAEGTDVATQRGQVEQLVVAMDLIDCDFIENKLGPRLKAEPENIKLAQQIFQYSVKYKCTSTEAFTASLEIIDNDDPTFSTSQVRGMRYMQNQEYDRAIELFEKALTLAANDEQKGDVHYDIAKAYSQKGQKSSARSSAKKAAELNSNKATEAWTLIGNLYMQSSQECRGGQSRVKDYSIFIAAYDAFRRAGDNSGMSNAKARFPSKEELFTEGYEVGQTINTGCWIGENVTLATRD</sequence>
<dbReference type="EMBL" id="JAHCMY010000002">
    <property type="protein sequence ID" value="MBS9523535.1"/>
    <property type="molecule type" value="Genomic_DNA"/>
</dbReference>
<accession>A0AAP2G3K1</accession>
<gene>
    <name evidence="3" type="ORF">KI659_05820</name>
</gene>
<dbReference type="AlphaFoldDB" id="A0AAP2G3K1"/>
<evidence type="ECO:0000256" key="1">
    <source>
        <dbReference type="PROSITE-ProRule" id="PRU00339"/>
    </source>
</evidence>
<evidence type="ECO:0000313" key="4">
    <source>
        <dbReference type="Proteomes" id="UP001319104"/>
    </source>
</evidence>
<dbReference type="Gene3D" id="1.25.40.10">
    <property type="entry name" value="Tetratricopeptide repeat domain"/>
    <property type="match status" value="1"/>
</dbReference>
<dbReference type="SMART" id="SM00028">
    <property type="entry name" value="TPR"/>
    <property type="match status" value="2"/>
</dbReference>
<feature type="chain" id="PRO_5042894981" evidence="2">
    <location>
        <begin position="22"/>
        <end position="433"/>
    </location>
</feature>